<evidence type="ECO:0000256" key="1">
    <source>
        <dbReference type="ARBA" id="ARBA00005023"/>
    </source>
</evidence>
<evidence type="ECO:0000256" key="5">
    <source>
        <dbReference type="ARBA" id="ARBA00022808"/>
    </source>
</evidence>
<name>A0A3S5CGV7_9PLAT</name>
<dbReference type="EC" id="3.5.2.7" evidence="2"/>
<dbReference type="SUPFAM" id="SSF51556">
    <property type="entry name" value="Metallo-dependent hydrolases"/>
    <property type="match status" value="1"/>
</dbReference>
<dbReference type="OrthoDB" id="194468at2759"/>
<keyword evidence="7" id="KW-0408">Iron</keyword>
<evidence type="ECO:0000256" key="7">
    <source>
        <dbReference type="ARBA" id="ARBA00023004"/>
    </source>
</evidence>
<dbReference type="SUPFAM" id="SSF51338">
    <property type="entry name" value="Composite domain of metallo-dependent hydrolases"/>
    <property type="match status" value="1"/>
</dbReference>
<gene>
    <name evidence="8" type="ORF">PXEA_LOCUS13643</name>
</gene>
<reference evidence="8" key="1">
    <citation type="submission" date="2018-11" db="EMBL/GenBank/DDBJ databases">
        <authorList>
            <consortium name="Pathogen Informatics"/>
        </authorList>
    </citation>
    <scope>NUCLEOTIDE SEQUENCE</scope>
</reference>
<dbReference type="GO" id="GO:0005737">
    <property type="term" value="C:cytoplasm"/>
    <property type="evidence" value="ECO:0007669"/>
    <property type="project" value="InterPro"/>
</dbReference>
<organism evidence="8 9">
    <name type="scientific">Protopolystoma xenopodis</name>
    <dbReference type="NCBI Taxonomy" id="117903"/>
    <lineage>
        <taxon>Eukaryota</taxon>
        <taxon>Metazoa</taxon>
        <taxon>Spiralia</taxon>
        <taxon>Lophotrochozoa</taxon>
        <taxon>Platyhelminthes</taxon>
        <taxon>Monogenea</taxon>
        <taxon>Polyopisthocotylea</taxon>
        <taxon>Polystomatidea</taxon>
        <taxon>Polystomatidae</taxon>
        <taxon>Protopolystoma</taxon>
    </lineage>
</organism>
<dbReference type="GO" id="GO:0050480">
    <property type="term" value="F:imidazolonepropionase activity"/>
    <property type="evidence" value="ECO:0007669"/>
    <property type="project" value="UniProtKB-EC"/>
</dbReference>
<dbReference type="GO" id="GO:0019556">
    <property type="term" value="P:L-histidine catabolic process to glutamate and formamide"/>
    <property type="evidence" value="ECO:0007669"/>
    <property type="project" value="InterPro"/>
</dbReference>
<dbReference type="PANTHER" id="PTHR42752:SF1">
    <property type="entry name" value="IMIDAZOLONEPROPIONASE-RELATED"/>
    <property type="match status" value="1"/>
</dbReference>
<dbReference type="GO" id="GO:0046872">
    <property type="term" value="F:metal ion binding"/>
    <property type="evidence" value="ECO:0007669"/>
    <property type="project" value="UniProtKB-KW"/>
</dbReference>
<dbReference type="Proteomes" id="UP000784294">
    <property type="component" value="Unassembled WGS sequence"/>
</dbReference>
<evidence type="ECO:0000256" key="3">
    <source>
        <dbReference type="ARBA" id="ARBA00022723"/>
    </source>
</evidence>
<sequence>MPLLLKNIKQIVNVIKTNESKLIVEESDNIHITNSISTSRLSIIINDEGIIEDIIDSSRFSPSVKNIIEIDCNGGVVMPGFVDAHTHPVWAGDRVHEFTMKMSGASYIEIHEKGGGIHFTVRHTKEASEGELYASLKSRLKNFCRKGTTTLECKSGYGLTWEDEKKLLKVLTRAKRELPLDISITYLAAHAVPKNTNAEEFTEKIINEQIPLLEASMKKGEIDVDNIDVFCEKGVYNINQTKRILEAGMEIGLAGNFHADELTCLGGAEAII</sequence>
<evidence type="ECO:0000313" key="8">
    <source>
        <dbReference type="EMBL" id="VEL20203.1"/>
    </source>
</evidence>
<proteinExistence type="predicted"/>
<keyword evidence="5" id="KW-0369">Histidine metabolism</keyword>
<dbReference type="PANTHER" id="PTHR42752">
    <property type="entry name" value="IMIDAZOLONEPROPIONASE"/>
    <property type="match status" value="1"/>
</dbReference>
<dbReference type="InterPro" id="IPR032466">
    <property type="entry name" value="Metal_Hydrolase"/>
</dbReference>
<comment type="caution">
    <text evidence="8">The sequence shown here is derived from an EMBL/GenBank/DDBJ whole genome shotgun (WGS) entry which is preliminary data.</text>
</comment>
<evidence type="ECO:0000256" key="4">
    <source>
        <dbReference type="ARBA" id="ARBA00022801"/>
    </source>
</evidence>
<comment type="pathway">
    <text evidence="1">Amino-acid degradation.</text>
</comment>
<evidence type="ECO:0000256" key="6">
    <source>
        <dbReference type="ARBA" id="ARBA00022833"/>
    </source>
</evidence>
<keyword evidence="4" id="KW-0378">Hydrolase</keyword>
<dbReference type="EMBL" id="CAAALY010045278">
    <property type="protein sequence ID" value="VEL20203.1"/>
    <property type="molecule type" value="Genomic_DNA"/>
</dbReference>
<keyword evidence="6" id="KW-0862">Zinc</keyword>
<dbReference type="InterPro" id="IPR011059">
    <property type="entry name" value="Metal-dep_hydrolase_composite"/>
</dbReference>
<evidence type="ECO:0000313" key="9">
    <source>
        <dbReference type="Proteomes" id="UP000784294"/>
    </source>
</evidence>
<dbReference type="AlphaFoldDB" id="A0A3S5CGV7"/>
<accession>A0A3S5CGV7</accession>
<dbReference type="Gene3D" id="3.20.20.140">
    <property type="entry name" value="Metal-dependent hydrolases"/>
    <property type="match status" value="1"/>
</dbReference>
<keyword evidence="9" id="KW-1185">Reference proteome</keyword>
<keyword evidence="3" id="KW-0479">Metal-binding</keyword>
<protein>
    <recommendedName>
        <fullName evidence="2">imidazolonepropionase</fullName>
        <ecNumber evidence="2">3.5.2.7</ecNumber>
    </recommendedName>
</protein>
<dbReference type="InterPro" id="IPR005920">
    <property type="entry name" value="HutI"/>
</dbReference>
<evidence type="ECO:0000256" key="2">
    <source>
        <dbReference type="ARBA" id="ARBA00012864"/>
    </source>
</evidence>